<evidence type="ECO:0000256" key="1">
    <source>
        <dbReference type="SAM" id="Phobius"/>
    </source>
</evidence>
<gene>
    <name evidence="2" type="ORF">V8G58_12770</name>
</gene>
<accession>A0ABW7N2B2</accession>
<keyword evidence="1" id="KW-1133">Transmembrane helix</keyword>
<feature type="transmembrane region" description="Helical" evidence="1">
    <location>
        <begin position="16"/>
        <end position="35"/>
    </location>
</feature>
<dbReference type="Proteomes" id="UP001610100">
    <property type="component" value="Unassembled WGS sequence"/>
</dbReference>
<keyword evidence="1" id="KW-0472">Membrane</keyword>
<name>A0ABW7N2B2_9FLAO</name>
<evidence type="ECO:0000313" key="3">
    <source>
        <dbReference type="Proteomes" id="UP001610100"/>
    </source>
</evidence>
<organism evidence="2 3">
    <name type="scientific">Gaetbulibacter aestuarii</name>
    <dbReference type="NCBI Taxonomy" id="1502358"/>
    <lineage>
        <taxon>Bacteria</taxon>
        <taxon>Pseudomonadati</taxon>
        <taxon>Bacteroidota</taxon>
        <taxon>Flavobacteriia</taxon>
        <taxon>Flavobacteriales</taxon>
        <taxon>Flavobacteriaceae</taxon>
        <taxon>Gaetbulibacter</taxon>
    </lineage>
</organism>
<sequence>MSTMIEETRRAKTMTYVMAGFTFTLILAIIAYQTFKTKQEEEKVI</sequence>
<keyword evidence="3" id="KW-1185">Reference proteome</keyword>
<proteinExistence type="predicted"/>
<comment type="caution">
    <text evidence="2">The sequence shown here is derived from an EMBL/GenBank/DDBJ whole genome shotgun (WGS) entry which is preliminary data.</text>
</comment>
<reference evidence="2 3" key="1">
    <citation type="submission" date="2024-02" db="EMBL/GenBank/DDBJ databases">
        <title>A Gaetbulibacter species isolated from tidal flats and genomic insights of their niches.</title>
        <authorList>
            <person name="Ye Y."/>
        </authorList>
    </citation>
    <scope>NUCLEOTIDE SEQUENCE [LARGE SCALE GENOMIC DNA]</scope>
    <source>
        <strain evidence="2 3">KYW382</strain>
    </source>
</reference>
<protein>
    <submittedName>
        <fullName evidence="2">Uncharacterized protein</fullName>
    </submittedName>
</protein>
<evidence type="ECO:0000313" key="2">
    <source>
        <dbReference type="EMBL" id="MFH6772808.1"/>
    </source>
</evidence>
<dbReference type="EMBL" id="JBAWKB010000004">
    <property type="protein sequence ID" value="MFH6772808.1"/>
    <property type="molecule type" value="Genomic_DNA"/>
</dbReference>
<keyword evidence="1" id="KW-0812">Transmembrane</keyword>
<dbReference type="RefSeq" id="WP_344741716.1">
    <property type="nucleotide sequence ID" value="NZ_BAABAY010000006.1"/>
</dbReference>